<reference evidence="8" key="1">
    <citation type="journal article" date="2009" name="PLoS Genet.">
        <title>Sequencing, mapping, and analysis of 27,455 maize full-length cDNAs.</title>
        <authorList>
            <person name="Soderlund C."/>
            <person name="Descour A."/>
            <person name="Kudrna D."/>
            <person name="Bomhoff M."/>
            <person name="Boyd L."/>
            <person name="Currie J."/>
            <person name="Angelova A."/>
            <person name="Collura K."/>
            <person name="Wissotski M."/>
            <person name="Ashley E."/>
            <person name="Morrow D."/>
            <person name="Fernandes J."/>
            <person name="Walbot V."/>
            <person name="Yu Y."/>
        </authorList>
    </citation>
    <scope>NUCLEOTIDE SEQUENCE</scope>
    <source>
        <strain evidence="8">B73</strain>
    </source>
</reference>
<sequence>MFPWGGFGSEQRSAGEQRRCVLRSWARPLVAQPQADANTTRYLGVRRRPWGRYAAEIRDPATKDTTVSRAPSAAPTRAPTSPTRTSRRAPPSRPTSPRTTPRATTPRSSSSHSTPPTQPPRLYHRRSRPRTTRQATAIVSRTCPLSWTTSPYPTT</sequence>
<evidence type="ECO:0000256" key="6">
    <source>
        <dbReference type="SAM" id="MobiDB-lite"/>
    </source>
</evidence>
<reference evidence="8" key="2">
    <citation type="submission" date="2012-06" db="EMBL/GenBank/DDBJ databases">
        <authorList>
            <person name="Yu Y."/>
            <person name="Currie J."/>
            <person name="Lomeli R."/>
            <person name="Angelova A."/>
            <person name="Collura K."/>
            <person name="Wissotski M."/>
            <person name="Campos D."/>
            <person name="Kudrna D."/>
            <person name="Golser W."/>
            <person name="Ashely E."/>
            <person name="Descour A."/>
            <person name="Fernandes J."/>
            <person name="Soderlund C."/>
            <person name="Walbot V."/>
        </authorList>
    </citation>
    <scope>NUCLEOTIDE SEQUENCE</scope>
    <source>
        <strain evidence="8">B73</strain>
    </source>
</reference>
<comment type="subcellular location">
    <subcellularLocation>
        <location evidence="1">Nucleus</location>
    </subcellularLocation>
</comment>
<feature type="compositionally biased region" description="Basic residues" evidence="6">
    <location>
        <begin position="122"/>
        <end position="131"/>
    </location>
</feature>
<dbReference type="PROSITE" id="PS51032">
    <property type="entry name" value="AP2_ERF"/>
    <property type="match status" value="1"/>
</dbReference>
<dbReference type="GO" id="GO:0003700">
    <property type="term" value="F:DNA-binding transcription factor activity"/>
    <property type="evidence" value="ECO:0007669"/>
    <property type="project" value="InterPro"/>
</dbReference>
<evidence type="ECO:0000256" key="2">
    <source>
        <dbReference type="ARBA" id="ARBA00023015"/>
    </source>
</evidence>
<dbReference type="InterPro" id="IPR016177">
    <property type="entry name" value="DNA-bd_dom_sf"/>
</dbReference>
<feature type="compositionally biased region" description="Polar residues" evidence="6">
    <location>
        <begin position="132"/>
        <end position="155"/>
    </location>
</feature>
<evidence type="ECO:0000259" key="7">
    <source>
        <dbReference type="PROSITE" id="PS51032"/>
    </source>
</evidence>
<dbReference type="GO" id="GO:0003677">
    <property type="term" value="F:DNA binding"/>
    <property type="evidence" value="ECO:0007669"/>
    <property type="project" value="UniProtKB-KW"/>
</dbReference>
<dbReference type="InterPro" id="IPR001471">
    <property type="entry name" value="AP2/ERF_dom"/>
</dbReference>
<keyword evidence="4" id="KW-0804">Transcription</keyword>
<organism evidence="8">
    <name type="scientific">Zea mays</name>
    <name type="common">Maize</name>
    <dbReference type="NCBI Taxonomy" id="4577"/>
    <lineage>
        <taxon>Eukaryota</taxon>
        <taxon>Viridiplantae</taxon>
        <taxon>Streptophyta</taxon>
        <taxon>Embryophyta</taxon>
        <taxon>Tracheophyta</taxon>
        <taxon>Spermatophyta</taxon>
        <taxon>Magnoliopsida</taxon>
        <taxon>Liliopsida</taxon>
        <taxon>Poales</taxon>
        <taxon>Poaceae</taxon>
        <taxon>PACMAD clade</taxon>
        <taxon>Panicoideae</taxon>
        <taxon>Andropogonodae</taxon>
        <taxon>Andropogoneae</taxon>
        <taxon>Tripsacinae</taxon>
        <taxon>Zea</taxon>
    </lineage>
</organism>
<evidence type="ECO:0000313" key="8">
    <source>
        <dbReference type="EMBL" id="ACN32169.1"/>
    </source>
</evidence>
<evidence type="ECO:0000256" key="3">
    <source>
        <dbReference type="ARBA" id="ARBA00023125"/>
    </source>
</evidence>
<name>C0PDC4_MAIZE</name>
<keyword evidence="3" id="KW-0238">DNA-binding</keyword>
<keyword evidence="2" id="KW-0805">Transcription regulation</keyword>
<dbReference type="InterPro" id="IPR036955">
    <property type="entry name" value="AP2/ERF_dom_sf"/>
</dbReference>
<proteinExistence type="evidence at transcript level"/>
<dbReference type="AlphaFoldDB" id="C0PDC4"/>
<accession>C0PDC4</accession>
<feature type="region of interest" description="Disordered" evidence="6">
    <location>
        <begin position="25"/>
        <end position="155"/>
    </location>
</feature>
<dbReference type="GO" id="GO:0005634">
    <property type="term" value="C:nucleus"/>
    <property type="evidence" value="ECO:0007669"/>
    <property type="project" value="UniProtKB-SubCell"/>
</dbReference>
<evidence type="ECO:0000256" key="5">
    <source>
        <dbReference type="ARBA" id="ARBA00023242"/>
    </source>
</evidence>
<feature type="domain" description="AP2/ERF" evidence="7">
    <location>
        <begin position="41"/>
        <end position="69"/>
    </location>
</feature>
<evidence type="ECO:0000256" key="4">
    <source>
        <dbReference type="ARBA" id="ARBA00023163"/>
    </source>
</evidence>
<evidence type="ECO:0000256" key="1">
    <source>
        <dbReference type="ARBA" id="ARBA00004123"/>
    </source>
</evidence>
<dbReference type="EMBL" id="BT066293">
    <property type="protein sequence ID" value="ACN32169.1"/>
    <property type="molecule type" value="mRNA"/>
</dbReference>
<dbReference type="Gene3D" id="3.30.730.10">
    <property type="entry name" value="AP2/ERF domain"/>
    <property type="match status" value="1"/>
</dbReference>
<dbReference type="SUPFAM" id="SSF54171">
    <property type="entry name" value="DNA-binding domain"/>
    <property type="match status" value="1"/>
</dbReference>
<dbReference type="ExpressionAtlas" id="C0PDC4">
    <property type="expression patterns" value="baseline"/>
</dbReference>
<keyword evidence="5" id="KW-0539">Nucleus</keyword>
<protein>
    <recommendedName>
        <fullName evidence="7">AP2/ERF domain-containing protein</fullName>
    </recommendedName>
</protein>
<dbReference type="HOGENOM" id="CLU_1698099_0_0_1"/>
<feature type="compositionally biased region" description="Low complexity" evidence="6">
    <location>
        <begin position="95"/>
        <end position="115"/>
    </location>
</feature>
<feature type="compositionally biased region" description="Low complexity" evidence="6">
    <location>
        <begin position="68"/>
        <end position="84"/>
    </location>
</feature>